<dbReference type="RefSeq" id="WP_345373608.1">
    <property type="nucleotide sequence ID" value="NZ_BAABJX010000052.1"/>
</dbReference>
<comment type="catalytic activity">
    <reaction evidence="11 12">
        <text>cytidine + H2O + H(+) = uridine + NH4(+)</text>
        <dbReference type="Rhea" id="RHEA:16069"/>
        <dbReference type="ChEBI" id="CHEBI:15377"/>
        <dbReference type="ChEBI" id="CHEBI:15378"/>
        <dbReference type="ChEBI" id="CHEBI:16704"/>
        <dbReference type="ChEBI" id="CHEBI:17562"/>
        <dbReference type="ChEBI" id="CHEBI:28938"/>
        <dbReference type="EC" id="3.5.4.5"/>
    </reaction>
</comment>
<evidence type="ECO:0000313" key="14">
    <source>
        <dbReference type="EMBL" id="GAA4844812.1"/>
    </source>
</evidence>
<organism evidence="14 15">
    <name type="scientific">Algivirga pacifica</name>
    <dbReference type="NCBI Taxonomy" id="1162670"/>
    <lineage>
        <taxon>Bacteria</taxon>
        <taxon>Pseudomonadati</taxon>
        <taxon>Bacteroidota</taxon>
        <taxon>Cytophagia</taxon>
        <taxon>Cytophagales</taxon>
        <taxon>Flammeovirgaceae</taxon>
        <taxon>Algivirga</taxon>
    </lineage>
</organism>
<comment type="catalytic activity">
    <reaction evidence="10 12">
        <text>2'-deoxycytidine + H2O + H(+) = 2'-deoxyuridine + NH4(+)</text>
        <dbReference type="Rhea" id="RHEA:13433"/>
        <dbReference type="ChEBI" id="CHEBI:15377"/>
        <dbReference type="ChEBI" id="CHEBI:15378"/>
        <dbReference type="ChEBI" id="CHEBI:15698"/>
        <dbReference type="ChEBI" id="CHEBI:16450"/>
        <dbReference type="ChEBI" id="CHEBI:28938"/>
        <dbReference type="EC" id="3.5.4.5"/>
    </reaction>
</comment>
<evidence type="ECO:0000256" key="7">
    <source>
        <dbReference type="ARBA" id="ARBA00022801"/>
    </source>
</evidence>
<dbReference type="Gene3D" id="3.40.140.10">
    <property type="entry name" value="Cytidine Deaminase, domain 2"/>
    <property type="match status" value="1"/>
</dbReference>
<evidence type="ECO:0000256" key="4">
    <source>
        <dbReference type="ARBA" id="ARBA00012783"/>
    </source>
</evidence>
<keyword evidence="8 12" id="KW-0862">Zinc</keyword>
<keyword evidence="15" id="KW-1185">Reference proteome</keyword>
<dbReference type="Proteomes" id="UP001500298">
    <property type="component" value="Unassembled WGS sequence"/>
</dbReference>
<dbReference type="InterPro" id="IPR002125">
    <property type="entry name" value="CMP_dCMP_dom"/>
</dbReference>
<evidence type="ECO:0000256" key="11">
    <source>
        <dbReference type="ARBA" id="ARBA00049558"/>
    </source>
</evidence>
<evidence type="ECO:0000313" key="15">
    <source>
        <dbReference type="Proteomes" id="UP001500298"/>
    </source>
</evidence>
<evidence type="ECO:0000256" key="5">
    <source>
        <dbReference type="ARBA" id="ARBA00018266"/>
    </source>
</evidence>
<dbReference type="PROSITE" id="PS00903">
    <property type="entry name" value="CYT_DCMP_DEAMINASES_1"/>
    <property type="match status" value="1"/>
</dbReference>
<accession>A0ABP9DIM4</accession>
<keyword evidence="6 12" id="KW-0479">Metal-binding</keyword>
<protein>
    <recommendedName>
        <fullName evidence="5 12">Cytidine deaminase</fullName>
        <ecNumber evidence="4 12">3.5.4.5</ecNumber>
    </recommendedName>
    <alternativeName>
        <fullName evidence="9 12">Cytidine aminohydrolase</fullName>
    </alternativeName>
</protein>
<evidence type="ECO:0000256" key="8">
    <source>
        <dbReference type="ARBA" id="ARBA00022833"/>
    </source>
</evidence>
<dbReference type="EMBL" id="BAABJX010000052">
    <property type="protein sequence ID" value="GAA4844812.1"/>
    <property type="molecule type" value="Genomic_DNA"/>
</dbReference>
<sequence>MPEKINYTIQLERYTSLEELPKDYQQLVIKAREASRNAYAPYSSFYVGAAVQLETGEIILGNNQENAAYPSGMCAERSAMYWIGGNRPGQKIKAIAVVANNQQKHEFVAISPCGACRQALLEYEHKQEQAIAMIMETENHGFLVVDSIRSLLPVTFDQESLLGDE</sequence>
<evidence type="ECO:0000256" key="6">
    <source>
        <dbReference type="ARBA" id="ARBA00022723"/>
    </source>
</evidence>
<name>A0ABP9DIM4_9BACT</name>
<evidence type="ECO:0000256" key="3">
    <source>
        <dbReference type="ARBA" id="ARBA00006576"/>
    </source>
</evidence>
<keyword evidence="7 12" id="KW-0378">Hydrolase</keyword>
<gene>
    <name evidence="14" type="primary">cdd</name>
    <name evidence="14" type="ORF">GCM10023331_32050</name>
</gene>
<dbReference type="InterPro" id="IPR006262">
    <property type="entry name" value="Cyt_deam_tetra"/>
</dbReference>
<evidence type="ECO:0000256" key="10">
    <source>
        <dbReference type="ARBA" id="ARBA00049252"/>
    </source>
</evidence>
<dbReference type="PROSITE" id="PS51747">
    <property type="entry name" value="CYT_DCMP_DEAMINASES_2"/>
    <property type="match status" value="1"/>
</dbReference>
<evidence type="ECO:0000259" key="13">
    <source>
        <dbReference type="PROSITE" id="PS51747"/>
    </source>
</evidence>
<dbReference type="SUPFAM" id="SSF53927">
    <property type="entry name" value="Cytidine deaminase-like"/>
    <property type="match status" value="1"/>
</dbReference>
<proteinExistence type="inferred from homology"/>
<reference evidence="15" key="1">
    <citation type="journal article" date="2019" name="Int. J. Syst. Evol. Microbiol.">
        <title>The Global Catalogue of Microorganisms (GCM) 10K type strain sequencing project: providing services to taxonomists for standard genome sequencing and annotation.</title>
        <authorList>
            <consortium name="The Broad Institute Genomics Platform"/>
            <consortium name="The Broad Institute Genome Sequencing Center for Infectious Disease"/>
            <person name="Wu L."/>
            <person name="Ma J."/>
        </authorList>
    </citation>
    <scope>NUCLEOTIDE SEQUENCE [LARGE SCALE GENOMIC DNA]</scope>
    <source>
        <strain evidence="15">JCM 18326</strain>
    </source>
</reference>
<dbReference type="NCBIfam" id="NF004064">
    <property type="entry name" value="PRK05578.1"/>
    <property type="match status" value="1"/>
</dbReference>
<evidence type="ECO:0000256" key="2">
    <source>
        <dbReference type="ARBA" id="ARBA00003949"/>
    </source>
</evidence>
<dbReference type="EC" id="3.5.4.5" evidence="4 12"/>
<dbReference type="NCBIfam" id="TIGR01354">
    <property type="entry name" value="cyt_deam_tetra"/>
    <property type="match status" value="1"/>
</dbReference>
<dbReference type="PANTHER" id="PTHR11644">
    <property type="entry name" value="CYTIDINE DEAMINASE"/>
    <property type="match status" value="1"/>
</dbReference>
<comment type="function">
    <text evidence="2 12">This enzyme scavenges exogenous and endogenous cytidine and 2'-deoxycytidine for UMP synthesis.</text>
</comment>
<dbReference type="InterPro" id="IPR016192">
    <property type="entry name" value="APOBEC/CMP_deaminase_Zn-bd"/>
</dbReference>
<dbReference type="CDD" id="cd01283">
    <property type="entry name" value="cytidine_deaminase"/>
    <property type="match status" value="1"/>
</dbReference>
<dbReference type="PANTHER" id="PTHR11644:SF2">
    <property type="entry name" value="CYTIDINE DEAMINASE"/>
    <property type="match status" value="1"/>
</dbReference>
<dbReference type="InterPro" id="IPR050202">
    <property type="entry name" value="Cyt/Deoxycyt_deaminase"/>
</dbReference>
<feature type="domain" description="CMP/dCMP-type deaminase" evidence="13">
    <location>
        <begin position="22"/>
        <end position="145"/>
    </location>
</feature>
<evidence type="ECO:0000256" key="12">
    <source>
        <dbReference type="RuleBase" id="RU364006"/>
    </source>
</evidence>
<comment type="cofactor">
    <cofactor evidence="1 12">
        <name>Zn(2+)</name>
        <dbReference type="ChEBI" id="CHEBI:29105"/>
    </cofactor>
</comment>
<comment type="caution">
    <text evidence="14">The sequence shown here is derived from an EMBL/GenBank/DDBJ whole genome shotgun (WGS) entry which is preliminary data.</text>
</comment>
<comment type="similarity">
    <text evidence="3 12">Belongs to the cytidine and deoxycytidylate deaminase family.</text>
</comment>
<dbReference type="InterPro" id="IPR016193">
    <property type="entry name" value="Cytidine_deaminase-like"/>
</dbReference>
<evidence type="ECO:0000256" key="1">
    <source>
        <dbReference type="ARBA" id="ARBA00001947"/>
    </source>
</evidence>
<dbReference type="Pfam" id="PF00383">
    <property type="entry name" value="dCMP_cyt_deam_1"/>
    <property type="match status" value="1"/>
</dbReference>
<evidence type="ECO:0000256" key="9">
    <source>
        <dbReference type="ARBA" id="ARBA00032005"/>
    </source>
</evidence>